<accession>A0A1H3HVN8</accession>
<evidence type="ECO:0000256" key="5">
    <source>
        <dbReference type="ARBA" id="ARBA00022801"/>
    </source>
</evidence>
<dbReference type="InterPro" id="IPR010140">
    <property type="entry name" value="Histidinol_P_phosphatase_HisJ"/>
</dbReference>
<dbReference type="NCBIfam" id="TIGR01856">
    <property type="entry name" value="hisJ_fam"/>
    <property type="match status" value="1"/>
</dbReference>
<dbReference type="RefSeq" id="WP_090246353.1">
    <property type="nucleotide sequence ID" value="NZ_FNOU01000019.1"/>
</dbReference>
<dbReference type="Pfam" id="PF02811">
    <property type="entry name" value="PHP"/>
    <property type="match status" value="1"/>
</dbReference>
<dbReference type="Proteomes" id="UP000199652">
    <property type="component" value="Unassembled WGS sequence"/>
</dbReference>
<dbReference type="Gene3D" id="3.20.20.140">
    <property type="entry name" value="Metal-dependent hydrolases"/>
    <property type="match status" value="1"/>
</dbReference>
<dbReference type="GO" id="GO:0004401">
    <property type="term" value="F:histidinol-phosphatase activity"/>
    <property type="evidence" value="ECO:0007669"/>
    <property type="project" value="UniProtKB-UniRule"/>
</dbReference>
<dbReference type="AlphaFoldDB" id="A0A1H3HVN8"/>
<keyword evidence="11" id="KW-1185">Reference proteome</keyword>
<evidence type="ECO:0000256" key="3">
    <source>
        <dbReference type="ARBA" id="ARBA00013085"/>
    </source>
</evidence>
<organism evidence="10 11">
    <name type="scientific">Eubacterium barkeri</name>
    <name type="common">Clostridium barkeri</name>
    <dbReference type="NCBI Taxonomy" id="1528"/>
    <lineage>
        <taxon>Bacteria</taxon>
        <taxon>Bacillati</taxon>
        <taxon>Bacillota</taxon>
        <taxon>Clostridia</taxon>
        <taxon>Eubacteriales</taxon>
        <taxon>Eubacteriaceae</taxon>
        <taxon>Eubacterium</taxon>
    </lineage>
</organism>
<evidence type="ECO:0000256" key="8">
    <source>
        <dbReference type="RuleBase" id="RU366003"/>
    </source>
</evidence>
<reference evidence="11" key="1">
    <citation type="submission" date="2016-10" db="EMBL/GenBank/DDBJ databases">
        <authorList>
            <person name="Varghese N."/>
            <person name="Submissions S."/>
        </authorList>
    </citation>
    <scope>NUCLEOTIDE SEQUENCE [LARGE SCALE GENOMIC DNA]</scope>
    <source>
        <strain evidence="11">VPI 5359</strain>
    </source>
</reference>
<evidence type="ECO:0000313" key="11">
    <source>
        <dbReference type="Proteomes" id="UP000199652"/>
    </source>
</evidence>
<dbReference type="GO" id="GO:0000105">
    <property type="term" value="P:L-histidine biosynthetic process"/>
    <property type="evidence" value="ECO:0007669"/>
    <property type="project" value="UniProtKB-UniRule"/>
</dbReference>
<dbReference type="InterPro" id="IPR016195">
    <property type="entry name" value="Pol/histidinol_Pase-like"/>
</dbReference>
<protein>
    <recommendedName>
        <fullName evidence="3 8">Histidinol-phosphatase</fullName>
        <shortName evidence="8">HolPase</shortName>
        <ecNumber evidence="3 8">3.1.3.15</ecNumber>
    </recommendedName>
</protein>
<name>A0A1H3HVN8_EUBBA</name>
<comment type="similarity">
    <text evidence="2 8">Belongs to the PHP hydrolase family. HisK subfamily.</text>
</comment>
<feature type="domain" description="PHP" evidence="9">
    <location>
        <begin position="4"/>
        <end position="190"/>
    </location>
</feature>
<sequence>MYSDFHLHTAFSDDSDYAMKSSIEQAIALGLEEIGYAEHLDYGIDSVDQCDIPLYLETIGDYQKKYKGQIEIRQGIEFGIQSHTILEYQKTFDAYPFDFVILSIHQINNQEFWRNEYQEGKSRVAILEGYYNELLSVLSQYNDYSFLGHVDVINRYVEGGPYLTTRNRDQIAEIFKHIIDRGRGIEINTSCYRYGLKDLTPSREIIRLYKDLGGEIITIGSDGHNQEELGFKILETQNELREMGFKAIYTFKEMMPVGHLL</sequence>
<comment type="pathway">
    <text evidence="1 8">Amino-acid biosynthesis; L-histidine biosynthesis; L-histidine from 5-phospho-alpha-D-ribose 1-diphosphate: step 8/9.</text>
</comment>
<evidence type="ECO:0000256" key="7">
    <source>
        <dbReference type="ARBA" id="ARBA00049158"/>
    </source>
</evidence>
<dbReference type="UniPathway" id="UPA00031">
    <property type="reaction ID" value="UER00013"/>
</dbReference>
<keyword evidence="4 8" id="KW-0028">Amino-acid biosynthesis</keyword>
<dbReference type="EC" id="3.1.3.15" evidence="3 8"/>
<dbReference type="OrthoDB" id="9775255at2"/>
<evidence type="ECO:0000256" key="4">
    <source>
        <dbReference type="ARBA" id="ARBA00022605"/>
    </source>
</evidence>
<keyword evidence="6 8" id="KW-0368">Histidine biosynthesis</keyword>
<evidence type="ECO:0000313" key="10">
    <source>
        <dbReference type="EMBL" id="SDY19510.1"/>
    </source>
</evidence>
<proteinExistence type="inferred from homology"/>
<evidence type="ECO:0000256" key="6">
    <source>
        <dbReference type="ARBA" id="ARBA00023102"/>
    </source>
</evidence>
<dbReference type="InterPro" id="IPR004013">
    <property type="entry name" value="PHP_dom"/>
</dbReference>
<comment type="catalytic activity">
    <reaction evidence="7 8">
        <text>L-histidinol phosphate + H2O = L-histidinol + phosphate</text>
        <dbReference type="Rhea" id="RHEA:14465"/>
        <dbReference type="ChEBI" id="CHEBI:15377"/>
        <dbReference type="ChEBI" id="CHEBI:43474"/>
        <dbReference type="ChEBI" id="CHEBI:57699"/>
        <dbReference type="ChEBI" id="CHEBI:57980"/>
        <dbReference type="EC" id="3.1.3.15"/>
    </reaction>
</comment>
<evidence type="ECO:0000256" key="2">
    <source>
        <dbReference type="ARBA" id="ARBA00009152"/>
    </source>
</evidence>
<evidence type="ECO:0000256" key="1">
    <source>
        <dbReference type="ARBA" id="ARBA00004970"/>
    </source>
</evidence>
<dbReference type="EMBL" id="FNOU01000019">
    <property type="protein sequence ID" value="SDY19510.1"/>
    <property type="molecule type" value="Genomic_DNA"/>
</dbReference>
<gene>
    <name evidence="10" type="ORF">SAMN04488579_11956</name>
</gene>
<dbReference type="PANTHER" id="PTHR21039:SF0">
    <property type="entry name" value="HISTIDINOL-PHOSPHATASE"/>
    <property type="match status" value="1"/>
</dbReference>
<evidence type="ECO:0000259" key="9">
    <source>
        <dbReference type="Pfam" id="PF02811"/>
    </source>
</evidence>
<dbReference type="STRING" id="1528.SAMN04488579_11956"/>
<dbReference type="PANTHER" id="PTHR21039">
    <property type="entry name" value="HISTIDINOL PHOSPHATASE-RELATED"/>
    <property type="match status" value="1"/>
</dbReference>
<dbReference type="GO" id="GO:0005737">
    <property type="term" value="C:cytoplasm"/>
    <property type="evidence" value="ECO:0007669"/>
    <property type="project" value="TreeGrafter"/>
</dbReference>
<dbReference type="SUPFAM" id="SSF89550">
    <property type="entry name" value="PHP domain-like"/>
    <property type="match status" value="1"/>
</dbReference>
<keyword evidence="5 8" id="KW-0378">Hydrolase</keyword>